<name>A0ABQ2EGE6_9ACTN</name>
<organism evidence="1 2">
    <name type="scientific">Streptomyces camponoticapitis</name>
    <dbReference type="NCBI Taxonomy" id="1616125"/>
    <lineage>
        <taxon>Bacteria</taxon>
        <taxon>Bacillati</taxon>
        <taxon>Actinomycetota</taxon>
        <taxon>Actinomycetes</taxon>
        <taxon>Kitasatosporales</taxon>
        <taxon>Streptomycetaceae</taxon>
        <taxon>Streptomyces</taxon>
    </lineage>
</organism>
<dbReference type="InterPro" id="IPR036412">
    <property type="entry name" value="HAD-like_sf"/>
</dbReference>
<dbReference type="Gene3D" id="3.40.50.1000">
    <property type="entry name" value="HAD superfamily/HAD-like"/>
    <property type="match status" value="1"/>
</dbReference>
<dbReference type="Pfam" id="PF00702">
    <property type="entry name" value="Hydrolase"/>
    <property type="match status" value="1"/>
</dbReference>
<accession>A0ABQ2EGE6</accession>
<gene>
    <name evidence="1" type="ORF">GCM10011583_45080</name>
</gene>
<dbReference type="CDD" id="cd07505">
    <property type="entry name" value="HAD_BPGM-like"/>
    <property type="match status" value="1"/>
</dbReference>
<dbReference type="PANTHER" id="PTHR18901:SF38">
    <property type="entry name" value="PSEUDOURIDINE-5'-PHOSPHATASE"/>
    <property type="match status" value="1"/>
</dbReference>
<sequence>MREPCRTGWIVPREGSAAYGGATARRVGTKAAGRAPDVPSWHAGAMSTARTPSPVSVVFDLDGTLVDSEPNYYEAGRRLLAQHGVPDFTWEHHTRYIGISTRETLEALRAEYGLDTPVDELLAIKDRLYLELAGASTEVFPEMRKFVEQLHTQGVPMAVASGSSRAAIEAVLDGTGLSPYFTLFVSAEEVPHGKPEPDVFLEAARRLGADPADCVVLEDAAPGVAAAHAAGMRCVAVPYVRGTAGDPAFREAELLFARGQDEFTARAAYTWLTGTAQGRQ</sequence>
<evidence type="ECO:0000313" key="2">
    <source>
        <dbReference type="Proteomes" id="UP000660265"/>
    </source>
</evidence>
<proteinExistence type="predicted"/>
<evidence type="ECO:0000313" key="1">
    <source>
        <dbReference type="EMBL" id="GGK08097.1"/>
    </source>
</evidence>
<dbReference type="InterPro" id="IPR006439">
    <property type="entry name" value="HAD-SF_hydro_IA"/>
</dbReference>
<comment type="caution">
    <text evidence="1">The sequence shown here is derived from an EMBL/GenBank/DDBJ whole genome shotgun (WGS) entry which is preliminary data.</text>
</comment>
<dbReference type="SFLD" id="SFLDG01129">
    <property type="entry name" value="C1.5:_HAD__Beta-PGM__Phosphata"/>
    <property type="match status" value="1"/>
</dbReference>
<dbReference type="PRINTS" id="PR00413">
    <property type="entry name" value="HADHALOGNASE"/>
</dbReference>
<dbReference type="GO" id="GO:0016787">
    <property type="term" value="F:hydrolase activity"/>
    <property type="evidence" value="ECO:0007669"/>
    <property type="project" value="UniProtKB-KW"/>
</dbReference>
<dbReference type="NCBIfam" id="TIGR01509">
    <property type="entry name" value="HAD-SF-IA-v3"/>
    <property type="match status" value="1"/>
</dbReference>
<dbReference type="SFLD" id="SFLDS00003">
    <property type="entry name" value="Haloacid_Dehalogenase"/>
    <property type="match status" value="1"/>
</dbReference>
<dbReference type="EMBL" id="BMMV01000015">
    <property type="protein sequence ID" value="GGK08097.1"/>
    <property type="molecule type" value="Genomic_DNA"/>
</dbReference>
<dbReference type="Proteomes" id="UP000660265">
    <property type="component" value="Unassembled WGS sequence"/>
</dbReference>
<dbReference type="Gene3D" id="1.10.150.240">
    <property type="entry name" value="Putative phosphatase, domain 2"/>
    <property type="match status" value="1"/>
</dbReference>
<dbReference type="InterPro" id="IPR023214">
    <property type="entry name" value="HAD_sf"/>
</dbReference>
<dbReference type="SFLD" id="SFLDG01135">
    <property type="entry name" value="C1.5.6:_HAD__Beta-PGM__Phospha"/>
    <property type="match status" value="1"/>
</dbReference>
<dbReference type="PANTHER" id="PTHR18901">
    <property type="entry name" value="2-DEOXYGLUCOSE-6-PHOSPHATE PHOSPHATASE 2"/>
    <property type="match status" value="1"/>
</dbReference>
<dbReference type="InterPro" id="IPR023198">
    <property type="entry name" value="PGP-like_dom2"/>
</dbReference>
<keyword evidence="2" id="KW-1185">Reference proteome</keyword>
<dbReference type="SUPFAM" id="SSF56784">
    <property type="entry name" value="HAD-like"/>
    <property type="match status" value="1"/>
</dbReference>
<keyword evidence="1" id="KW-0378">Hydrolase</keyword>
<protein>
    <submittedName>
        <fullName evidence="1">Hydrolase</fullName>
    </submittedName>
</protein>
<reference evidence="2" key="1">
    <citation type="journal article" date="2019" name="Int. J. Syst. Evol. Microbiol.">
        <title>The Global Catalogue of Microorganisms (GCM) 10K type strain sequencing project: providing services to taxonomists for standard genome sequencing and annotation.</title>
        <authorList>
            <consortium name="The Broad Institute Genomics Platform"/>
            <consortium name="The Broad Institute Genome Sequencing Center for Infectious Disease"/>
            <person name="Wu L."/>
            <person name="Ma J."/>
        </authorList>
    </citation>
    <scope>NUCLEOTIDE SEQUENCE [LARGE SCALE GENOMIC DNA]</scope>
    <source>
        <strain evidence="2">CGMCC 4.7275</strain>
    </source>
</reference>
<dbReference type="NCBIfam" id="TIGR01549">
    <property type="entry name" value="HAD-SF-IA-v1"/>
    <property type="match status" value="1"/>
</dbReference>